<sequence>MRRSLSSVRCSLSRPSTPLSLCWAASPIQPLTSGFGRCPWLTGSCLRCCGTW</sequence>
<evidence type="ECO:0000313" key="1">
    <source>
        <dbReference type="EMBL" id="MPC82803.1"/>
    </source>
</evidence>
<name>A0A5B7IKD1_PORTR</name>
<comment type="caution">
    <text evidence="1">The sequence shown here is derived from an EMBL/GenBank/DDBJ whole genome shotgun (WGS) entry which is preliminary data.</text>
</comment>
<gene>
    <name evidence="1" type="ORF">E2C01_077487</name>
</gene>
<dbReference type="EMBL" id="VSRR010060786">
    <property type="protein sequence ID" value="MPC82803.1"/>
    <property type="molecule type" value="Genomic_DNA"/>
</dbReference>
<keyword evidence="2" id="KW-1185">Reference proteome</keyword>
<reference evidence="1 2" key="1">
    <citation type="submission" date="2019-05" db="EMBL/GenBank/DDBJ databases">
        <title>Another draft genome of Portunus trituberculatus and its Hox gene families provides insights of decapod evolution.</title>
        <authorList>
            <person name="Jeong J.-H."/>
            <person name="Song I."/>
            <person name="Kim S."/>
            <person name="Choi T."/>
            <person name="Kim D."/>
            <person name="Ryu S."/>
            <person name="Kim W."/>
        </authorList>
    </citation>
    <scope>NUCLEOTIDE SEQUENCE [LARGE SCALE GENOMIC DNA]</scope>
    <source>
        <tissue evidence="1">Muscle</tissue>
    </source>
</reference>
<dbReference type="Proteomes" id="UP000324222">
    <property type="component" value="Unassembled WGS sequence"/>
</dbReference>
<protein>
    <submittedName>
        <fullName evidence="1">Uncharacterized protein</fullName>
    </submittedName>
</protein>
<dbReference type="AlphaFoldDB" id="A0A5B7IKD1"/>
<accession>A0A5B7IKD1</accession>
<evidence type="ECO:0000313" key="2">
    <source>
        <dbReference type="Proteomes" id="UP000324222"/>
    </source>
</evidence>
<organism evidence="1 2">
    <name type="scientific">Portunus trituberculatus</name>
    <name type="common">Swimming crab</name>
    <name type="synonym">Neptunus trituberculatus</name>
    <dbReference type="NCBI Taxonomy" id="210409"/>
    <lineage>
        <taxon>Eukaryota</taxon>
        <taxon>Metazoa</taxon>
        <taxon>Ecdysozoa</taxon>
        <taxon>Arthropoda</taxon>
        <taxon>Crustacea</taxon>
        <taxon>Multicrustacea</taxon>
        <taxon>Malacostraca</taxon>
        <taxon>Eumalacostraca</taxon>
        <taxon>Eucarida</taxon>
        <taxon>Decapoda</taxon>
        <taxon>Pleocyemata</taxon>
        <taxon>Brachyura</taxon>
        <taxon>Eubrachyura</taxon>
        <taxon>Portunoidea</taxon>
        <taxon>Portunidae</taxon>
        <taxon>Portuninae</taxon>
        <taxon>Portunus</taxon>
    </lineage>
</organism>
<proteinExistence type="predicted"/>